<dbReference type="Proteomes" id="UP000887159">
    <property type="component" value="Unassembled WGS sequence"/>
</dbReference>
<comment type="caution">
    <text evidence="1">The sequence shown here is derived from an EMBL/GenBank/DDBJ whole genome shotgun (WGS) entry which is preliminary data.</text>
</comment>
<keyword evidence="2" id="KW-1185">Reference proteome</keyword>
<reference evidence="1" key="1">
    <citation type="submission" date="2020-08" db="EMBL/GenBank/DDBJ databases">
        <title>Multicomponent nature underlies the extraordinary mechanical properties of spider dragline silk.</title>
        <authorList>
            <person name="Kono N."/>
            <person name="Nakamura H."/>
            <person name="Mori M."/>
            <person name="Yoshida Y."/>
            <person name="Ohtoshi R."/>
            <person name="Malay A.D."/>
            <person name="Moran D.A.P."/>
            <person name="Tomita M."/>
            <person name="Numata K."/>
            <person name="Arakawa K."/>
        </authorList>
    </citation>
    <scope>NUCLEOTIDE SEQUENCE</scope>
</reference>
<proteinExistence type="predicted"/>
<name>A0A8X6R0P1_TRICX</name>
<organism evidence="1 2">
    <name type="scientific">Trichonephila clavipes</name>
    <name type="common">Golden silk orbweaver</name>
    <name type="synonym">Nephila clavipes</name>
    <dbReference type="NCBI Taxonomy" id="2585209"/>
    <lineage>
        <taxon>Eukaryota</taxon>
        <taxon>Metazoa</taxon>
        <taxon>Ecdysozoa</taxon>
        <taxon>Arthropoda</taxon>
        <taxon>Chelicerata</taxon>
        <taxon>Arachnida</taxon>
        <taxon>Araneae</taxon>
        <taxon>Araneomorphae</taxon>
        <taxon>Entelegynae</taxon>
        <taxon>Araneoidea</taxon>
        <taxon>Nephilidae</taxon>
        <taxon>Trichonephila</taxon>
    </lineage>
</organism>
<dbReference type="AlphaFoldDB" id="A0A8X6R0P1"/>
<protein>
    <recommendedName>
        <fullName evidence="3">Transposase Tc1-like domain-containing protein</fullName>
    </recommendedName>
</protein>
<dbReference type="EMBL" id="BMAU01021004">
    <property type="protein sequence ID" value="GFX86213.1"/>
    <property type="molecule type" value="Genomic_DNA"/>
</dbReference>
<evidence type="ECO:0000313" key="1">
    <source>
        <dbReference type="EMBL" id="GFX86213.1"/>
    </source>
</evidence>
<evidence type="ECO:0000313" key="2">
    <source>
        <dbReference type="Proteomes" id="UP000887159"/>
    </source>
</evidence>
<evidence type="ECO:0008006" key="3">
    <source>
        <dbReference type="Google" id="ProtNLM"/>
    </source>
</evidence>
<sequence length="160" mass="18163">MVKNPWVKVMDSWSACLEFKPNTTEDSSCKGTMHVKSVEAQKRWVGLEVNRGGLAQASSSSLEHGSKLRGPSPEALEEISQLVGQKQVNVMWICHHWMQKEMTDQRDQSHPSRCTTVRDDKQIVCMTEMDRVATSRAIAQQIQSVTHHSVSTHTIRRHLQ</sequence>
<accession>A0A8X6R0P1</accession>
<gene>
    <name evidence="1" type="primary">NCL1_17383</name>
    <name evidence="1" type="ORF">TNCV_2560951</name>
</gene>